<proteinExistence type="predicted"/>
<name>A0A8H3R3X0_9GLOM</name>
<dbReference type="EMBL" id="BLAL01000278">
    <property type="protein sequence ID" value="GES99214.1"/>
    <property type="molecule type" value="Genomic_DNA"/>
</dbReference>
<reference evidence="1" key="1">
    <citation type="submission" date="2019-10" db="EMBL/GenBank/DDBJ databases">
        <title>Conservation and host-specific expression of non-tandemly repeated heterogenous ribosome RNA gene in arbuscular mycorrhizal fungi.</title>
        <authorList>
            <person name="Maeda T."/>
            <person name="Kobayashi Y."/>
            <person name="Nakagawa T."/>
            <person name="Ezawa T."/>
            <person name="Yamaguchi K."/>
            <person name="Bino T."/>
            <person name="Nishimoto Y."/>
            <person name="Shigenobu S."/>
            <person name="Kawaguchi M."/>
        </authorList>
    </citation>
    <scope>NUCLEOTIDE SEQUENCE</scope>
    <source>
        <strain evidence="1">HR1</strain>
    </source>
</reference>
<accession>A0A8H3R3X0</accession>
<comment type="caution">
    <text evidence="1">The sequence shown here is derived from an EMBL/GenBank/DDBJ whole genome shotgun (WGS) entry which is preliminary data.</text>
</comment>
<dbReference type="AlphaFoldDB" id="A0A8H3R3X0"/>
<dbReference type="Proteomes" id="UP000615446">
    <property type="component" value="Unassembled WGS sequence"/>
</dbReference>
<protein>
    <submittedName>
        <fullName evidence="1">Uncharacterized protein</fullName>
    </submittedName>
</protein>
<sequence>MFKDLGYCNSEDWEFVILVFGILRFRKSEFGILEFEKLYALGKSTFGKWHSGNRTVTSICAVTDSSSIVSKLSCQIPLTSCGTIKIIVPNNI</sequence>
<evidence type="ECO:0000313" key="2">
    <source>
        <dbReference type="Proteomes" id="UP000615446"/>
    </source>
</evidence>
<organism evidence="1 2">
    <name type="scientific">Rhizophagus clarus</name>
    <dbReference type="NCBI Taxonomy" id="94130"/>
    <lineage>
        <taxon>Eukaryota</taxon>
        <taxon>Fungi</taxon>
        <taxon>Fungi incertae sedis</taxon>
        <taxon>Mucoromycota</taxon>
        <taxon>Glomeromycotina</taxon>
        <taxon>Glomeromycetes</taxon>
        <taxon>Glomerales</taxon>
        <taxon>Glomeraceae</taxon>
        <taxon>Rhizophagus</taxon>
    </lineage>
</organism>
<evidence type="ECO:0000313" key="1">
    <source>
        <dbReference type="EMBL" id="GES99214.1"/>
    </source>
</evidence>
<gene>
    <name evidence="1" type="ORF">RCL2_002572500</name>
</gene>